<dbReference type="EMBL" id="KV429039">
    <property type="protein sequence ID" value="KZT72947.1"/>
    <property type="molecule type" value="Genomic_DNA"/>
</dbReference>
<reference evidence="2 3" key="1">
    <citation type="journal article" date="2016" name="Mol. Biol. Evol.">
        <title>Comparative Genomics of Early-Diverging Mushroom-Forming Fungi Provides Insights into the Origins of Lignocellulose Decay Capabilities.</title>
        <authorList>
            <person name="Nagy L.G."/>
            <person name="Riley R."/>
            <person name="Tritt A."/>
            <person name="Adam C."/>
            <person name="Daum C."/>
            <person name="Floudas D."/>
            <person name="Sun H."/>
            <person name="Yadav J.S."/>
            <person name="Pangilinan J."/>
            <person name="Larsson K.H."/>
            <person name="Matsuura K."/>
            <person name="Barry K."/>
            <person name="Labutti K."/>
            <person name="Kuo R."/>
            <person name="Ohm R.A."/>
            <person name="Bhattacharya S.S."/>
            <person name="Shirouzu T."/>
            <person name="Yoshinaga Y."/>
            <person name="Martin F.M."/>
            <person name="Grigoriev I.V."/>
            <person name="Hibbett D.S."/>
        </authorList>
    </citation>
    <scope>NUCLEOTIDE SEQUENCE [LARGE SCALE GENOMIC DNA]</scope>
    <source>
        <strain evidence="2 3">L-15889</strain>
    </source>
</reference>
<accession>A0A165T575</accession>
<dbReference type="AlphaFoldDB" id="A0A165T575"/>
<proteinExistence type="predicted"/>
<organism evidence="2 3">
    <name type="scientific">Daedalea quercina L-15889</name>
    <dbReference type="NCBI Taxonomy" id="1314783"/>
    <lineage>
        <taxon>Eukaryota</taxon>
        <taxon>Fungi</taxon>
        <taxon>Dikarya</taxon>
        <taxon>Basidiomycota</taxon>
        <taxon>Agaricomycotina</taxon>
        <taxon>Agaricomycetes</taxon>
        <taxon>Polyporales</taxon>
        <taxon>Fomitopsis</taxon>
    </lineage>
</organism>
<evidence type="ECO:0000313" key="2">
    <source>
        <dbReference type="EMBL" id="KZT72947.1"/>
    </source>
</evidence>
<dbReference type="Proteomes" id="UP000076727">
    <property type="component" value="Unassembled WGS sequence"/>
</dbReference>
<feature type="signal peptide" evidence="1">
    <location>
        <begin position="1"/>
        <end position="16"/>
    </location>
</feature>
<sequence>MNSPALMLVLPLRVRANLWSASGALSERSPLEGLRKALYYAVRWRRMPFHGTSVSRFDPTETLPLRISGCLTNSDGWRCTPRPACSLADAYTASPDPGTASGDHVGLVLVPLPHHMYHLYSCGLQLETCGEVLKVQHSDIHSIRSVNASVAHI</sequence>
<keyword evidence="3" id="KW-1185">Reference proteome</keyword>
<gene>
    <name evidence="2" type="ORF">DAEQUDRAFT_555130</name>
</gene>
<evidence type="ECO:0000256" key="1">
    <source>
        <dbReference type="SAM" id="SignalP"/>
    </source>
</evidence>
<name>A0A165T575_9APHY</name>
<keyword evidence="1" id="KW-0732">Signal</keyword>
<protein>
    <submittedName>
        <fullName evidence="2">Uncharacterized protein</fullName>
    </submittedName>
</protein>
<evidence type="ECO:0000313" key="3">
    <source>
        <dbReference type="Proteomes" id="UP000076727"/>
    </source>
</evidence>
<feature type="chain" id="PRO_5007866836" evidence="1">
    <location>
        <begin position="17"/>
        <end position="153"/>
    </location>
</feature>